<gene>
    <name evidence="2" type="ORF">METZ01_LOCUS191731</name>
</gene>
<dbReference type="InterPro" id="IPR037401">
    <property type="entry name" value="SnoaL-like"/>
</dbReference>
<organism evidence="2">
    <name type="scientific">marine metagenome</name>
    <dbReference type="NCBI Taxonomy" id="408172"/>
    <lineage>
        <taxon>unclassified sequences</taxon>
        <taxon>metagenomes</taxon>
        <taxon>ecological metagenomes</taxon>
    </lineage>
</organism>
<accession>A0A382DMN8</accession>
<dbReference type="SUPFAM" id="SSF54427">
    <property type="entry name" value="NTF2-like"/>
    <property type="match status" value="1"/>
</dbReference>
<sequence>MSAQDNIQTAKDMYAAVKTGDSAAVLECCAENVQVVLDIAAGEIPWSGKYEGHAGLGAEQHLMAEHLQIDALEQLDFLASETKVAVVNKCEMTVKKNGQKVSLPRFVHIMTFDAASKIIHICQCYDPTDLVAALRQ</sequence>
<dbReference type="Gene3D" id="3.10.450.50">
    <property type="match status" value="1"/>
</dbReference>
<dbReference type="InterPro" id="IPR032710">
    <property type="entry name" value="NTF2-like_dom_sf"/>
</dbReference>
<evidence type="ECO:0000313" key="2">
    <source>
        <dbReference type="EMBL" id="SVB38877.1"/>
    </source>
</evidence>
<dbReference type="EMBL" id="UINC01039830">
    <property type="protein sequence ID" value="SVB38877.1"/>
    <property type="molecule type" value="Genomic_DNA"/>
</dbReference>
<name>A0A382DMN8_9ZZZZ</name>
<evidence type="ECO:0000259" key="1">
    <source>
        <dbReference type="Pfam" id="PF12680"/>
    </source>
</evidence>
<dbReference type="AlphaFoldDB" id="A0A382DMN8"/>
<reference evidence="2" key="1">
    <citation type="submission" date="2018-05" db="EMBL/GenBank/DDBJ databases">
        <authorList>
            <person name="Lanie J.A."/>
            <person name="Ng W.-L."/>
            <person name="Kazmierczak K.M."/>
            <person name="Andrzejewski T.M."/>
            <person name="Davidsen T.M."/>
            <person name="Wayne K.J."/>
            <person name="Tettelin H."/>
            <person name="Glass J.I."/>
            <person name="Rusch D."/>
            <person name="Podicherti R."/>
            <person name="Tsui H.-C.T."/>
            <person name="Winkler M.E."/>
        </authorList>
    </citation>
    <scope>NUCLEOTIDE SEQUENCE</scope>
</reference>
<protein>
    <recommendedName>
        <fullName evidence="1">SnoaL-like domain-containing protein</fullName>
    </recommendedName>
</protein>
<dbReference type="Pfam" id="PF12680">
    <property type="entry name" value="SnoaL_2"/>
    <property type="match status" value="1"/>
</dbReference>
<proteinExistence type="predicted"/>
<feature type="domain" description="SnoaL-like" evidence="1">
    <location>
        <begin position="11"/>
        <end position="119"/>
    </location>
</feature>